<dbReference type="InterPro" id="IPR049326">
    <property type="entry name" value="Rhodopsin_dom_fungi"/>
</dbReference>
<comment type="similarity">
    <text evidence="5">Belongs to the SAT4 family.</text>
</comment>
<evidence type="ECO:0000259" key="8">
    <source>
        <dbReference type="Pfam" id="PF20684"/>
    </source>
</evidence>
<keyword evidence="3 7" id="KW-1133">Transmembrane helix</keyword>
<feature type="transmembrane region" description="Helical" evidence="7">
    <location>
        <begin position="90"/>
        <end position="114"/>
    </location>
</feature>
<evidence type="ECO:0000256" key="3">
    <source>
        <dbReference type="ARBA" id="ARBA00022989"/>
    </source>
</evidence>
<protein>
    <recommendedName>
        <fullName evidence="8">Rhodopsin domain-containing protein</fullName>
    </recommendedName>
</protein>
<dbReference type="EMBL" id="KN714734">
    <property type="protein sequence ID" value="KUI59635.1"/>
    <property type="molecule type" value="Genomic_DNA"/>
</dbReference>
<dbReference type="Pfam" id="PF20684">
    <property type="entry name" value="Fung_rhodopsin"/>
    <property type="match status" value="1"/>
</dbReference>
<dbReference type="OrthoDB" id="3923077at2759"/>
<dbReference type="AlphaFoldDB" id="A0A194V6R8"/>
<feature type="transmembrane region" description="Helical" evidence="7">
    <location>
        <begin position="168"/>
        <end position="192"/>
    </location>
</feature>
<dbReference type="PANTHER" id="PTHR33048:SF93">
    <property type="entry name" value="INTEGRAL MEMBRANE PROTEIN"/>
    <property type="match status" value="1"/>
</dbReference>
<dbReference type="InterPro" id="IPR052337">
    <property type="entry name" value="SAT4-like"/>
</dbReference>
<feature type="transmembrane region" description="Helical" evidence="7">
    <location>
        <begin position="12"/>
        <end position="34"/>
    </location>
</feature>
<comment type="subcellular location">
    <subcellularLocation>
        <location evidence="1">Membrane</location>
        <topology evidence="1">Multi-pass membrane protein</topology>
    </subcellularLocation>
</comment>
<dbReference type="Proteomes" id="UP000078576">
    <property type="component" value="Unassembled WGS sequence"/>
</dbReference>
<evidence type="ECO:0000256" key="1">
    <source>
        <dbReference type="ARBA" id="ARBA00004141"/>
    </source>
</evidence>
<feature type="transmembrane region" description="Helical" evidence="7">
    <location>
        <begin position="204"/>
        <end position="225"/>
    </location>
</feature>
<evidence type="ECO:0000256" key="4">
    <source>
        <dbReference type="ARBA" id="ARBA00023136"/>
    </source>
</evidence>
<dbReference type="GO" id="GO:0016020">
    <property type="term" value="C:membrane"/>
    <property type="evidence" value="ECO:0007669"/>
    <property type="project" value="UniProtKB-SubCell"/>
</dbReference>
<organism evidence="9 10">
    <name type="scientific">Cytospora mali</name>
    <name type="common">Apple Valsa canker fungus</name>
    <name type="synonym">Valsa mali</name>
    <dbReference type="NCBI Taxonomy" id="578113"/>
    <lineage>
        <taxon>Eukaryota</taxon>
        <taxon>Fungi</taxon>
        <taxon>Dikarya</taxon>
        <taxon>Ascomycota</taxon>
        <taxon>Pezizomycotina</taxon>
        <taxon>Sordariomycetes</taxon>
        <taxon>Sordariomycetidae</taxon>
        <taxon>Diaporthales</taxon>
        <taxon>Cytosporaceae</taxon>
        <taxon>Cytospora</taxon>
    </lineage>
</organism>
<evidence type="ECO:0000256" key="2">
    <source>
        <dbReference type="ARBA" id="ARBA00022692"/>
    </source>
</evidence>
<feature type="transmembrane region" description="Helical" evidence="7">
    <location>
        <begin position="245"/>
        <end position="265"/>
    </location>
</feature>
<sequence length="378" mass="41420">MVPITQKAPMMLGVMWMFQAIAFILVGLRLYTRLVVMSNYGWDDHFFNAAVFLLFVYTVLMTVAACFGLGQTMTDPSSAATSHALLLVNIGQTATSITVIFVKVSIAVFLLRIVNTNRGQMIAVIIPVTLMSIIVFVAAWVLWFACTPVSYSWDITVPGGHCNPVTEFWAALVSGVSIVIIEVFYASFPWYLIRGLQMPKREKILIGTSMSFGYISAICSIYRLLTLLNLAYASDEDFLLTIVDLLIWHAADITTQLVCIGVTVCRPLYKDWLYRIADHIESISSSLSSTKQDTTYGARNAPALIALQTIGGSAMPQSGGDATYGKDSGFMHHTEKLGSKARSRAMETDAISEEYMLEREPTADSAGSSAGGRHQQGV</sequence>
<feature type="transmembrane region" description="Helical" evidence="7">
    <location>
        <begin position="46"/>
        <end position="70"/>
    </location>
</feature>
<keyword evidence="4 7" id="KW-0472">Membrane</keyword>
<evidence type="ECO:0000256" key="7">
    <source>
        <dbReference type="SAM" id="Phobius"/>
    </source>
</evidence>
<evidence type="ECO:0000256" key="6">
    <source>
        <dbReference type="SAM" id="MobiDB-lite"/>
    </source>
</evidence>
<keyword evidence="2 7" id="KW-0812">Transmembrane</keyword>
<name>A0A194V6R8_CYTMA</name>
<feature type="transmembrane region" description="Helical" evidence="7">
    <location>
        <begin position="121"/>
        <end position="143"/>
    </location>
</feature>
<reference evidence="10" key="1">
    <citation type="submission" date="2014-12" db="EMBL/GenBank/DDBJ databases">
        <title>Genome Sequence of Valsa Canker Pathogens Uncovers a Specific Adaption of Colonization on Woody Bark.</title>
        <authorList>
            <person name="Yin Z."/>
            <person name="Liu H."/>
            <person name="Gao X."/>
            <person name="Li Z."/>
            <person name="Song N."/>
            <person name="Ke X."/>
            <person name="Dai Q."/>
            <person name="Wu Y."/>
            <person name="Sun Y."/>
            <person name="Xu J.-R."/>
            <person name="Kang Z.K."/>
            <person name="Wang L."/>
            <person name="Huang L."/>
        </authorList>
    </citation>
    <scope>NUCLEOTIDE SEQUENCE [LARGE SCALE GENOMIC DNA]</scope>
    <source>
        <strain evidence="10">SXYL134</strain>
    </source>
</reference>
<keyword evidence="10" id="KW-1185">Reference proteome</keyword>
<dbReference type="PANTHER" id="PTHR33048">
    <property type="entry name" value="PTH11-LIKE INTEGRAL MEMBRANE PROTEIN (AFU_ORTHOLOGUE AFUA_5G11245)"/>
    <property type="match status" value="1"/>
</dbReference>
<evidence type="ECO:0000313" key="9">
    <source>
        <dbReference type="EMBL" id="KUI59635.1"/>
    </source>
</evidence>
<proteinExistence type="inferred from homology"/>
<feature type="region of interest" description="Disordered" evidence="6">
    <location>
        <begin position="352"/>
        <end position="378"/>
    </location>
</feature>
<evidence type="ECO:0000313" key="10">
    <source>
        <dbReference type="Proteomes" id="UP000078576"/>
    </source>
</evidence>
<evidence type="ECO:0000256" key="5">
    <source>
        <dbReference type="ARBA" id="ARBA00038359"/>
    </source>
</evidence>
<gene>
    <name evidence="9" type="ORF">VP1G_06885</name>
</gene>
<feature type="domain" description="Rhodopsin" evidence="8">
    <location>
        <begin position="28"/>
        <end position="270"/>
    </location>
</feature>
<accession>A0A194V6R8</accession>